<evidence type="ECO:0000256" key="5">
    <source>
        <dbReference type="ARBA" id="ARBA00022454"/>
    </source>
</evidence>
<dbReference type="InterPro" id="IPR022816">
    <property type="entry name" value="Condensin_barren_su2"/>
</dbReference>
<evidence type="ECO:0000256" key="2">
    <source>
        <dbReference type="ARBA" id="ARBA00004496"/>
    </source>
</evidence>
<proteinExistence type="inferred from homology"/>
<comment type="similarity">
    <text evidence="3">Belongs to the CND2 (condensin subunit 2) family.</text>
</comment>
<evidence type="ECO:0000256" key="7">
    <source>
        <dbReference type="ARBA" id="ARBA00022618"/>
    </source>
</evidence>
<evidence type="ECO:0000256" key="8">
    <source>
        <dbReference type="ARBA" id="ARBA00022776"/>
    </source>
</evidence>
<evidence type="ECO:0000256" key="4">
    <source>
        <dbReference type="ARBA" id="ARBA00016065"/>
    </source>
</evidence>
<keyword evidence="6" id="KW-0963">Cytoplasm</keyword>
<evidence type="ECO:0000256" key="1">
    <source>
        <dbReference type="ARBA" id="ARBA00004286"/>
    </source>
</evidence>
<keyword evidence="8" id="KW-0498">Mitosis</keyword>
<reference evidence="11" key="1">
    <citation type="submission" date="2022-01" db="EMBL/GenBank/DDBJ databases">
        <authorList>
            <person name="King R."/>
        </authorList>
    </citation>
    <scope>NUCLEOTIDE SEQUENCE</scope>
</reference>
<comment type="subcellular location">
    <subcellularLocation>
        <location evidence="1">Chromosome</location>
    </subcellularLocation>
    <subcellularLocation>
        <location evidence="2">Cytoplasm</location>
    </subcellularLocation>
</comment>
<keyword evidence="5" id="KW-0158">Chromosome</keyword>
<dbReference type="GO" id="GO:0005737">
    <property type="term" value="C:cytoplasm"/>
    <property type="evidence" value="ECO:0007669"/>
    <property type="project" value="UniProtKB-SubCell"/>
</dbReference>
<keyword evidence="12" id="KW-1185">Reference proteome</keyword>
<dbReference type="PANTHER" id="PTHR13108">
    <property type="entry name" value="CONDENSIN COMPLEX SUBUNIT 2"/>
    <property type="match status" value="1"/>
</dbReference>
<dbReference type="GO" id="GO:0007076">
    <property type="term" value="P:mitotic chromosome condensation"/>
    <property type="evidence" value="ECO:0007669"/>
    <property type="project" value="InterPro"/>
</dbReference>
<protein>
    <recommendedName>
        <fullName evidence="4">Condensin complex subunit 2</fullName>
    </recommendedName>
</protein>
<dbReference type="AlphaFoldDB" id="A0A9P0HTH9"/>
<dbReference type="GO" id="GO:0000796">
    <property type="term" value="C:condensin complex"/>
    <property type="evidence" value="ECO:0007669"/>
    <property type="project" value="InterPro"/>
</dbReference>
<name>A0A9P0HTH9_NEZVI</name>
<keyword evidence="9" id="KW-0226">DNA condensation</keyword>
<keyword evidence="10" id="KW-0131">Cell cycle</keyword>
<evidence type="ECO:0000256" key="9">
    <source>
        <dbReference type="ARBA" id="ARBA00023067"/>
    </source>
</evidence>
<dbReference type="Pfam" id="PF05786">
    <property type="entry name" value="Cnd2"/>
    <property type="match status" value="1"/>
</dbReference>
<organism evidence="11 12">
    <name type="scientific">Nezara viridula</name>
    <name type="common">Southern green stink bug</name>
    <name type="synonym">Cimex viridulus</name>
    <dbReference type="NCBI Taxonomy" id="85310"/>
    <lineage>
        <taxon>Eukaryota</taxon>
        <taxon>Metazoa</taxon>
        <taxon>Ecdysozoa</taxon>
        <taxon>Arthropoda</taxon>
        <taxon>Hexapoda</taxon>
        <taxon>Insecta</taxon>
        <taxon>Pterygota</taxon>
        <taxon>Neoptera</taxon>
        <taxon>Paraneoptera</taxon>
        <taxon>Hemiptera</taxon>
        <taxon>Heteroptera</taxon>
        <taxon>Panheteroptera</taxon>
        <taxon>Pentatomomorpha</taxon>
        <taxon>Pentatomoidea</taxon>
        <taxon>Pentatomidae</taxon>
        <taxon>Pentatominae</taxon>
        <taxon>Nezara</taxon>
    </lineage>
</organism>
<evidence type="ECO:0000313" key="12">
    <source>
        <dbReference type="Proteomes" id="UP001152798"/>
    </source>
</evidence>
<evidence type="ECO:0000256" key="3">
    <source>
        <dbReference type="ARBA" id="ARBA00009471"/>
    </source>
</evidence>
<evidence type="ECO:0000256" key="6">
    <source>
        <dbReference type="ARBA" id="ARBA00022490"/>
    </source>
</evidence>
<dbReference type="PANTHER" id="PTHR13108:SF9">
    <property type="entry name" value="CONDENSIN COMPLEX SUBUNIT 2"/>
    <property type="match status" value="1"/>
</dbReference>
<dbReference type="Proteomes" id="UP001152798">
    <property type="component" value="Chromosome 7"/>
</dbReference>
<accession>A0A9P0HTH9</accession>
<keyword evidence="7" id="KW-0132">Cell division</keyword>
<dbReference type="OrthoDB" id="362021at2759"/>
<evidence type="ECO:0000313" key="11">
    <source>
        <dbReference type="EMBL" id="CAH1407884.1"/>
    </source>
</evidence>
<dbReference type="EMBL" id="OV725083">
    <property type="protein sequence ID" value="CAH1407884.1"/>
    <property type="molecule type" value="Genomic_DNA"/>
</dbReference>
<dbReference type="GO" id="GO:0051301">
    <property type="term" value="P:cell division"/>
    <property type="evidence" value="ECO:0007669"/>
    <property type="project" value="UniProtKB-KW"/>
</dbReference>
<evidence type="ECO:0000256" key="10">
    <source>
        <dbReference type="ARBA" id="ARBA00023306"/>
    </source>
</evidence>
<sequence length="111" mass="12227">MVVRGPGDFAFVVVFVGPGARRLPYSGGPIRPIKGGGLRLWIAHGPMKKETHEKPVKFSEIYSSLPDKLPKEEAAELSFPLAFMALLHMANEKNLALKGTNDYDDIYVSLD</sequence>
<gene>
    <name evidence="11" type="ORF">NEZAVI_LOCUS15508</name>
</gene>
<dbReference type="GO" id="GO:0003682">
    <property type="term" value="F:chromatin binding"/>
    <property type="evidence" value="ECO:0007669"/>
    <property type="project" value="TreeGrafter"/>
</dbReference>